<evidence type="ECO:0000256" key="1">
    <source>
        <dbReference type="SAM" id="MobiDB-lite"/>
    </source>
</evidence>
<accession>A0A8M1KR94</accession>
<feature type="compositionally biased region" description="Polar residues" evidence="1">
    <location>
        <begin position="83"/>
        <end position="92"/>
    </location>
</feature>
<feature type="compositionally biased region" description="Polar residues" evidence="1">
    <location>
        <begin position="100"/>
        <end position="114"/>
    </location>
</feature>
<reference evidence="3" key="1">
    <citation type="submission" date="2025-08" db="UniProtKB">
        <authorList>
            <consortium name="RefSeq"/>
        </authorList>
    </citation>
    <scope>IDENTIFICATION</scope>
</reference>
<dbReference type="RefSeq" id="XP_042564923.1">
    <property type="nucleotide sequence ID" value="XM_042708989.1"/>
</dbReference>
<protein>
    <submittedName>
        <fullName evidence="3">Uncharacterized protein LOC122133235</fullName>
    </submittedName>
</protein>
<proteinExistence type="predicted"/>
<gene>
    <name evidence="3" type="primary">LOC122133235</name>
</gene>
<organism evidence="2 3">
    <name type="scientific">Clupea harengus</name>
    <name type="common">Atlantic herring</name>
    <dbReference type="NCBI Taxonomy" id="7950"/>
    <lineage>
        <taxon>Eukaryota</taxon>
        <taxon>Metazoa</taxon>
        <taxon>Chordata</taxon>
        <taxon>Craniata</taxon>
        <taxon>Vertebrata</taxon>
        <taxon>Euteleostomi</taxon>
        <taxon>Actinopterygii</taxon>
        <taxon>Neopterygii</taxon>
        <taxon>Teleostei</taxon>
        <taxon>Clupei</taxon>
        <taxon>Clupeiformes</taxon>
        <taxon>Clupeoidei</taxon>
        <taxon>Clupeidae</taxon>
        <taxon>Clupea</taxon>
    </lineage>
</organism>
<dbReference type="OrthoDB" id="252964at2759"/>
<evidence type="ECO:0000313" key="3">
    <source>
        <dbReference type="RefSeq" id="XP_042564923.1"/>
    </source>
</evidence>
<sequence length="446" mass="48626">MVSEIIGIWCALMNNQSSSDLDLESEADIYEVISVEELHQQPMSSPVKFLRTDCAERVADTIPAETTVSVTALGVPSARIPSKESTGVTPSLSREKITSPRLSPKSSYVLQRSSPPSPKTTLRGHSEPQVIFSSEAFHGQEIVEIRAMASSERRESLRLSPKPSSVTAEWATQTSRSSLPRIDKATQMSRTSLLLISQASQTSRTLLPVAKQESRPLLPSIDQVTQISWILPQGIDMGHQSVASSDQGSQMSSVNLQDQGTRMITPSGMPVTEKTLEPKRPQVICQSSSVDDEKQTERDISLGGVMANVAEEPAKDKMWTLYHLGQKTTEGLFSTQVLSGPPFNGEAYIRNFGPGAVLLAERPHRRMKSLSAPIRGKLVSASAFKPGQGLYSLRPSEMVIRPPHPPSRSSSNLPDYVLVVDTEDVNRDNDSNAAGTSQVQTKSSEY</sequence>
<feature type="compositionally biased region" description="Polar residues" evidence="1">
    <location>
        <begin position="431"/>
        <end position="446"/>
    </location>
</feature>
<feature type="region of interest" description="Disordered" evidence="1">
    <location>
        <begin position="399"/>
        <end position="446"/>
    </location>
</feature>
<feature type="region of interest" description="Disordered" evidence="1">
    <location>
        <begin position="153"/>
        <end position="173"/>
    </location>
</feature>
<dbReference type="KEGG" id="char:122133235"/>
<feature type="compositionally biased region" description="Polar residues" evidence="1">
    <location>
        <begin position="162"/>
        <end position="173"/>
    </location>
</feature>
<keyword evidence="2" id="KW-1185">Reference proteome</keyword>
<dbReference type="Proteomes" id="UP000515152">
    <property type="component" value="Chromosome 10"/>
</dbReference>
<evidence type="ECO:0000313" key="2">
    <source>
        <dbReference type="Proteomes" id="UP000515152"/>
    </source>
</evidence>
<dbReference type="AlphaFoldDB" id="A0A8M1KR94"/>
<dbReference type="GeneID" id="122133235"/>
<feature type="region of interest" description="Disordered" evidence="1">
    <location>
        <begin position="80"/>
        <end position="125"/>
    </location>
</feature>
<name>A0A8M1KR94_CLUHA</name>